<feature type="domain" description="CS" evidence="5">
    <location>
        <begin position="57"/>
        <end position="144"/>
    </location>
</feature>
<dbReference type="SUPFAM" id="SSF54001">
    <property type="entry name" value="Cysteine proteinases"/>
    <property type="match status" value="1"/>
</dbReference>
<dbReference type="AlphaFoldDB" id="A0AAV4GG97"/>
<accession>A0AAV4GG97</accession>
<dbReference type="InterPro" id="IPR008978">
    <property type="entry name" value="HSP20-like_chaperone"/>
</dbReference>
<keyword evidence="7" id="KW-1185">Reference proteome</keyword>
<dbReference type="PROSITE" id="PS50235">
    <property type="entry name" value="USP_3"/>
    <property type="match status" value="1"/>
</dbReference>
<feature type="compositionally biased region" description="Polar residues" evidence="3">
    <location>
        <begin position="412"/>
        <end position="422"/>
    </location>
</feature>
<dbReference type="InterPro" id="IPR050185">
    <property type="entry name" value="Ub_carboxyl-term_hydrolase"/>
</dbReference>
<feature type="domain" description="CS" evidence="5">
    <location>
        <begin position="207"/>
        <end position="308"/>
    </location>
</feature>
<dbReference type="PROSITE" id="PS51203">
    <property type="entry name" value="CS"/>
    <property type="match status" value="2"/>
</dbReference>
<name>A0AAV4GG97_9GAST</name>
<protein>
    <recommendedName>
        <fullName evidence="2">ubiquitinyl hydrolase 1</fullName>
        <ecNumber evidence="2">3.4.19.12</ecNumber>
    </recommendedName>
</protein>
<evidence type="ECO:0000259" key="4">
    <source>
        <dbReference type="PROSITE" id="PS50235"/>
    </source>
</evidence>
<dbReference type="Gene3D" id="2.60.40.790">
    <property type="match status" value="2"/>
</dbReference>
<dbReference type="GO" id="GO:0004843">
    <property type="term" value="F:cysteine-type deubiquitinase activity"/>
    <property type="evidence" value="ECO:0007669"/>
    <property type="project" value="UniProtKB-EC"/>
</dbReference>
<dbReference type="InterPro" id="IPR038765">
    <property type="entry name" value="Papain-like_cys_pep_sf"/>
</dbReference>
<organism evidence="6 7">
    <name type="scientific">Elysia marginata</name>
    <dbReference type="NCBI Taxonomy" id="1093978"/>
    <lineage>
        <taxon>Eukaryota</taxon>
        <taxon>Metazoa</taxon>
        <taxon>Spiralia</taxon>
        <taxon>Lophotrochozoa</taxon>
        <taxon>Mollusca</taxon>
        <taxon>Gastropoda</taxon>
        <taxon>Heterobranchia</taxon>
        <taxon>Euthyneura</taxon>
        <taxon>Panpulmonata</taxon>
        <taxon>Sacoglossa</taxon>
        <taxon>Placobranchoidea</taxon>
        <taxon>Plakobranchidae</taxon>
        <taxon>Elysia</taxon>
    </lineage>
</organism>
<evidence type="ECO:0000256" key="3">
    <source>
        <dbReference type="SAM" id="MobiDB-lite"/>
    </source>
</evidence>
<dbReference type="InterPro" id="IPR018200">
    <property type="entry name" value="USP_CS"/>
</dbReference>
<reference evidence="6 7" key="1">
    <citation type="journal article" date="2021" name="Elife">
        <title>Chloroplast acquisition without the gene transfer in kleptoplastic sea slugs, Plakobranchus ocellatus.</title>
        <authorList>
            <person name="Maeda T."/>
            <person name="Takahashi S."/>
            <person name="Yoshida T."/>
            <person name="Shimamura S."/>
            <person name="Takaki Y."/>
            <person name="Nagai Y."/>
            <person name="Toyoda A."/>
            <person name="Suzuki Y."/>
            <person name="Arimoto A."/>
            <person name="Ishii H."/>
            <person name="Satoh N."/>
            <person name="Nishiyama T."/>
            <person name="Hasebe M."/>
            <person name="Maruyama T."/>
            <person name="Minagawa J."/>
            <person name="Obokata J."/>
            <person name="Shigenobu S."/>
        </authorList>
    </citation>
    <scope>NUCLEOTIDE SEQUENCE [LARGE SCALE GENOMIC DNA]</scope>
</reference>
<proteinExistence type="predicted"/>
<dbReference type="Pfam" id="PF04969">
    <property type="entry name" value="CS"/>
    <property type="match status" value="2"/>
</dbReference>
<dbReference type="SUPFAM" id="SSF49764">
    <property type="entry name" value="HSP20-like chaperones"/>
    <property type="match status" value="2"/>
</dbReference>
<feature type="region of interest" description="Disordered" evidence="3">
    <location>
        <begin position="27"/>
        <end position="46"/>
    </location>
</feature>
<comment type="catalytic activity">
    <reaction evidence="1">
        <text>Thiol-dependent hydrolysis of ester, thioester, amide, peptide and isopeptide bonds formed by the C-terminal Gly of ubiquitin (a 76-residue protein attached to proteins as an intracellular targeting signal).</text>
        <dbReference type="EC" id="3.4.19.12"/>
    </reaction>
</comment>
<dbReference type="CDD" id="cd06463">
    <property type="entry name" value="p23_like"/>
    <property type="match status" value="1"/>
</dbReference>
<feature type="domain" description="USP" evidence="4">
    <location>
        <begin position="446"/>
        <end position="657"/>
    </location>
</feature>
<evidence type="ECO:0000256" key="1">
    <source>
        <dbReference type="ARBA" id="ARBA00000707"/>
    </source>
</evidence>
<feature type="region of interest" description="Disordered" evidence="3">
    <location>
        <begin position="390"/>
        <end position="423"/>
    </location>
</feature>
<evidence type="ECO:0000256" key="2">
    <source>
        <dbReference type="ARBA" id="ARBA00012759"/>
    </source>
</evidence>
<dbReference type="PANTHER" id="PTHR21646">
    <property type="entry name" value="UBIQUITIN CARBOXYL-TERMINAL HYDROLASE"/>
    <property type="match status" value="1"/>
</dbReference>
<dbReference type="InterPro" id="IPR007052">
    <property type="entry name" value="CS_dom"/>
</dbReference>
<keyword evidence="6" id="KW-0378">Hydrolase</keyword>
<dbReference type="PROSITE" id="PS00972">
    <property type="entry name" value="USP_1"/>
    <property type="match status" value="1"/>
</dbReference>
<dbReference type="GO" id="GO:0016579">
    <property type="term" value="P:protein deubiquitination"/>
    <property type="evidence" value="ECO:0007669"/>
    <property type="project" value="InterPro"/>
</dbReference>
<dbReference type="Pfam" id="PF00443">
    <property type="entry name" value="UCH"/>
    <property type="match status" value="1"/>
</dbReference>
<evidence type="ECO:0000313" key="7">
    <source>
        <dbReference type="Proteomes" id="UP000762676"/>
    </source>
</evidence>
<gene>
    <name evidence="6" type="ORF">ElyMa_000669100</name>
</gene>
<feature type="region of interest" description="Disordered" evidence="3">
    <location>
        <begin position="141"/>
        <end position="168"/>
    </location>
</feature>
<dbReference type="InterPro" id="IPR028889">
    <property type="entry name" value="USP"/>
</dbReference>
<evidence type="ECO:0000259" key="5">
    <source>
        <dbReference type="PROSITE" id="PS51203"/>
    </source>
</evidence>
<sequence>MITDQESPDPSGKEFIKDAKNHAAVTHGEQLAGNSVCSSAKQHRKMMSERLDGQGDGISFSYSWSQTETDVAVTLKVQGLSDEQTRAFDVSFTSKEVNIRAGDKTKVIYFHGDIQKEESRVQATKGSIILRVAKQSPSWWPHLESSTKRQGGATEEILPGSDIKSGQDKENAVAVAKDSSMESSQEDTKADISENIKEKEEEPVYRLNHLKHDFYERGPNLTLSVFTKSLNKDEVKVNFSKKGFVLKFQTSDAKFLQLHEGTTSETAFTWPVTTRQEIIPEDCKFTVKSAVIEIILKKTSPDRWTSLEATQRKEKSECSQSDTWIPINARAAAAPAPSSLTASSSATSSSSSWKALSLGDNKQQAASAVRPSGGVAFDDLSEINVNLRGAASQRMAESSSNRHQQEEDEDGPTSSSSENSQKPMAKVLPLNNHTPETIMLINPGFAGLVNIGNTCFMNCVLQVLANTREFRDFFLDGRYQDDINEDNPLGMRGELAAMFGVLLRWLWSCKKHYWDPRRLKDLVAKKNPQFFGYAQHDAHEFLAFLLDGLHEDLNRIKKKPYTETIDSDGRPDRVVAEEAWAQYKLRNDSVVVDLFQGQLKSKLVCPRCGKVSITFDPFLYMSVPLPKKKKVIPASFTCLLESTPGRRFLSPRVGICR</sequence>
<dbReference type="CDD" id="cd06466">
    <property type="entry name" value="p23_CS_SGT1_like"/>
    <property type="match status" value="1"/>
</dbReference>
<evidence type="ECO:0000313" key="6">
    <source>
        <dbReference type="EMBL" id="GFR84324.1"/>
    </source>
</evidence>
<comment type="caution">
    <text evidence="6">The sequence shown here is derived from an EMBL/GenBank/DDBJ whole genome shotgun (WGS) entry which is preliminary data.</text>
</comment>
<dbReference type="Proteomes" id="UP000762676">
    <property type="component" value="Unassembled WGS sequence"/>
</dbReference>
<dbReference type="PANTHER" id="PTHR21646:SF74">
    <property type="entry name" value="UBIQUITIN CARBOXYL-TERMINAL HYDROLASE 19"/>
    <property type="match status" value="1"/>
</dbReference>
<dbReference type="EC" id="3.4.19.12" evidence="2"/>
<dbReference type="Gene3D" id="3.90.70.10">
    <property type="entry name" value="Cysteine proteinases"/>
    <property type="match status" value="1"/>
</dbReference>
<dbReference type="EMBL" id="BMAT01001378">
    <property type="protein sequence ID" value="GFR84324.1"/>
    <property type="molecule type" value="Genomic_DNA"/>
</dbReference>
<dbReference type="InterPro" id="IPR001394">
    <property type="entry name" value="Peptidase_C19_UCH"/>
</dbReference>